<keyword evidence="3" id="KW-1185">Reference proteome</keyword>
<evidence type="ECO:0000313" key="3">
    <source>
        <dbReference type="Proteomes" id="UP000190961"/>
    </source>
</evidence>
<dbReference type="Gene3D" id="1.20.120.450">
    <property type="entry name" value="dinb family like domain"/>
    <property type="match status" value="1"/>
</dbReference>
<dbReference type="OrthoDB" id="954225at2"/>
<dbReference type="Proteomes" id="UP000190961">
    <property type="component" value="Unassembled WGS sequence"/>
</dbReference>
<dbReference type="EMBL" id="FUZU01000002">
    <property type="protein sequence ID" value="SKC75922.1"/>
    <property type="molecule type" value="Genomic_DNA"/>
</dbReference>
<reference evidence="2 3" key="1">
    <citation type="submission" date="2017-02" db="EMBL/GenBank/DDBJ databases">
        <authorList>
            <person name="Peterson S.W."/>
        </authorList>
    </citation>
    <scope>NUCLEOTIDE SEQUENCE [LARGE SCALE GENOMIC DNA]</scope>
    <source>
        <strain evidence="2 3">DSM 25262</strain>
    </source>
</reference>
<gene>
    <name evidence="2" type="ORF">SAMN05660236_3315</name>
</gene>
<proteinExistence type="predicted"/>
<dbReference type="AlphaFoldDB" id="A0A1T5LIW9"/>
<dbReference type="InterPro" id="IPR024775">
    <property type="entry name" value="DinB-like"/>
</dbReference>
<evidence type="ECO:0000259" key="1">
    <source>
        <dbReference type="Pfam" id="PF12867"/>
    </source>
</evidence>
<dbReference type="InterPro" id="IPR034660">
    <property type="entry name" value="DinB/YfiT-like"/>
</dbReference>
<dbReference type="Pfam" id="PF12867">
    <property type="entry name" value="DinB_2"/>
    <property type="match status" value="1"/>
</dbReference>
<name>A0A1T5LIW9_9BACT</name>
<sequence length="174" mass="20476">MHPKLRIRFEQIETDRKKLLNELIALNEDILWKAPQGKWSINQILTHIMVSEKLSVLYMRKKSHGVDQLDNSGALESFKVLVLKASQRLPIKYSAPKVLIENTPDALPLQELIRQWDSVRDVLRNLLEKIAEKNIRKKIYKHPVVGRLDVLQAMAFFHEHIHHHWPQVKHLLKN</sequence>
<organism evidence="2 3">
    <name type="scientific">Ohtaekwangia koreensis</name>
    <dbReference type="NCBI Taxonomy" id="688867"/>
    <lineage>
        <taxon>Bacteria</taxon>
        <taxon>Pseudomonadati</taxon>
        <taxon>Bacteroidota</taxon>
        <taxon>Cytophagia</taxon>
        <taxon>Cytophagales</taxon>
        <taxon>Fulvivirgaceae</taxon>
        <taxon>Ohtaekwangia</taxon>
    </lineage>
</organism>
<feature type="domain" description="DinB-like" evidence="1">
    <location>
        <begin position="12"/>
        <end position="167"/>
    </location>
</feature>
<protein>
    <submittedName>
        <fullName evidence="2">DinB superfamily protein</fullName>
    </submittedName>
</protein>
<evidence type="ECO:0000313" key="2">
    <source>
        <dbReference type="EMBL" id="SKC75922.1"/>
    </source>
</evidence>
<dbReference type="RefSeq" id="WP_079687853.1">
    <property type="nucleotide sequence ID" value="NZ_FUZU01000002.1"/>
</dbReference>
<accession>A0A1T5LIW9</accession>
<dbReference type="SUPFAM" id="SSF109854">
    <property type="entry name" value="DinB/YfiT-like putative metalloenzymes"/>
    <property type="match status" value="1"/>
</dbReference>
<dbReference type="STRING" id="688867.SAMN05660236_3315"/>